<dbReference type="EC" id="5.4.99.-" evidence="7"/>
<dbReference type="STRING" id="39495.SAMN02745111_00223"/>
<accession>A0A1T4V5M1</accession>
<evidence type="ECO:0000256" key="3">
    <source>
        <dbReference type="ARBA" id="ARBA00022884"/>
    </source>
</evidence>
<dbReference type="PROSITE" id="PS01129">
    <property type="entry name" value="PSI_RLU"/>
    <property type="match status" value="1"/>
</dbReference>
<dbReference type="EMBL" id="FUXZ01000002">
    <property type="protein sequence ID" value="SKA60253.1"/>
    <property type="molecule type" value="Genomic_DNA"/>
</dbReference>
<evidence type="ECO:0000256" key="4">
    <source>
        <dbReference type="ARBA" id="ARBA00023235"/>
    </source>
</evidence>
<proteinExistence type="inferred from homology"/>
<dbReference type="SUPFAM" id="SSF55174">
    <property type="entry name" value="Alpha-L RNA-binding motif"/>
    <property type="match status" value="1"/>
</dbReference>
<dbReference type="CDD" id="cd00165">
    <property type="entry name" value="S4"/>
    <property type="match status" value="1"/>
</dbReference>
<dbReference type="PANTHER" id="PTHR21600">
    <property type="entry name" value="MITOCHONDRIAL RNA PSEUDOURIDINE SYNTHASE"/>
    <property type="match status" value="1"/>
</dbReference>
<feature type="domain" description="RNA-binding S4" evidence="8">
    <location>
        <begin position="16"/>
        <end position="73"/>
    </location>
</feature>
<dbReference type="Pfam" id="PF00849">
    <property type="entry name" value="PseudoU_synth_2"/>
    <property type="match status" value="1"/>
</dbReference>
<gene>
    <name evidence="9" type="ORF">SAMN02745111_00223</name>
</gene>
<dbReference type="InterPro" id="IPR036986">
    <property type="entry name" value="S4_RNA-bd_sf"/>
</dbReference>
<dbReference type="PROSITE" id="PS50889">
    <property type="entry name" value="S4"/>
    <property type="match status" value="1"/>
</dbReference>
<dbReference type="Pfam" id="PF01479">
    <property type="entry name" value="S4"/>
    <property type="match status" value="1"/>
</dbReference>
<dbReference type="Proteomes" id="UP000190814">
    <property type="component" value="Unassembled WGS sequence"/>
</dbReference>
<dbReference type="InterPro" id="IPR050188">
    <property type="entry name" value="RluA_PseudoU_synthase"/>
</dbReference>
<dbReference type="NCBIfam" id="TIGR00005">
    <property type="entry name" value="rluA_subfam"/>
    <property type="match status" value="1"/>
</dbReference>
<evidence type="ECO:0000256" key="2">
    <source>
        <dbReference type="ARBA" id="ARBA00010876"/>
    </source>
</evidence>
<dbReference type="FunFam" id="3.30.2350.10:FF:000006">
    <property type="entry name" value="Pseudouridine synthase"/>
    <property type="match status" value="1"/>
</dbReference>
<dbReference type="Gene3D" id="3.10.290.10">
    <property type="entry name" value="RNA-binding S4 domain"/>
    <property type="match status" value="1"/>
</dbReference>
<dbReference type="SMART" id="SM00363">
    <property type="entry name" value="S4"/>
    <property type="match status" value="1"/>
</dbReference>
<evidence type="ECO:0000256" key="7">
    <source>
        <dbReference type="RuleBase" id="RU362028"/>
    </source>
</evidence>
<organism evidence="9 10">
    <name type="scientific">Eubacterium uniforme</name>
    <dbReference type="NCBI Taxonomy" id="39495"/>
    <lineage>
        <taxon>Bacteria</taxon>
        <taxon>Bacillati</taxon>
        <taxon>Bacillota</taxon>
        <taxon>Clostridia</taxon>
        <taxon>Eubacteriales</taxon>
        <taxon>Eubacteriaceae</taxon>
        <taxon>Eubacterium</taxon>
    </lineage>
</organism>
<dbReference type="InterPro" id="IPR006225">
    <property type="entry name" value="PsdUridine_synth_RluC/D"/>
</dbReference>
<dbReference type="SUPFAM" id="SSF55120">
    <property type="entry name" value="Pseudouridine synthase"/>
    <property type="match status" value="1"/>
</dbReference>
<evidence type="ECO:0000313" key="9">
    <source>
        <dbReference type="EMBL" id="SKA60253.1"/>
    </source>
</evidence>
<dbReference type="InterPro" id="IPR020103">
    <property type="entry name" value="PsdUridine_synth_cat_dom_sf"/>
</dbReference>
<evidence type="ECO:0000313" key="10">
    <source>
        <dbReference type="Proteomes" id="UP000190814"/>
    </source>
</evidence>
<comment type="catalytic activity">
    <reaction evidence="1 7">
        <text>a uridine in RNA = a pseudouridine in RNA</text>
        <dbReference type="Rhea" id="RHEA:48348"/>
        <dbReference type="Rhea" id="RHEA-COMP:12068"/>
        <dbReference type="Rhea" id="RHEA-COMP:12069"/>
        <dbReference type="ChEBI" id="CHEBI:65314"/>
        <dbReference type="ChEBI" id="CHEBI:65315"/>
    </reaction>
</comment>
<reference evidence="9 10" key="1">
    <citation type="submission" date="2017-02" db="EMBL/GenBank/DDBJ databases">
        <authorList>
            <person name="Peterson S.W."/>
        </authorList>
    </citation>
    <scope>NUCLEOTIDE SEQUENCE [LARGE SCALE GENOMIC DNA]</scope>
    <source>
        <strain evidence="9 10">ATCC 35992</strain>
    </source>
</reference>
<feature type="active site" evidence="5">
    <location>
        <position position="140"/>
    </location>
</feature>
<comment type="similarity">
    <text evidence="2 7">Belongs to the pseudouridine synthase RluA family.</text>
</comment>
<dbReference type="CDD" id="cd02869">
    <property type="entry name" value="PseudoU_synth_RluA_like"/>
    <property type="match status" value="1"/>
</dbReference>
<dbReference type="GO" id="GO:0000455">
    <property type="term" value="P:enzyme-directed rRNA pseudouridine synthesis"/>
    <property type="evidence" value="ECO:0007669"/>
    <property type="project" value="TreeGrafter"/>
</dbReference>
<evidence type="ECO:0000256" key="5">
    <source>
        <dbReference type="PIRSR" id="PIRSR606225-1"/>
    </source>
</evidence>
<dbReference type="PANTHER" id="PTHR21600:SF44">
    <property type="entry name" value="RIBOSOMAL LARGE SUBUNIT PSEUDOURIDINE SYNTHASE D"/>
    <property type="match status" value="1"/>
</dbReference>
<evidence type="ECO:0000259" key="8">
    <source>
        <dbReference type="SMART" id="SM00363"/>
    </source>
</evidence>
<keyword evidence="10" id="KW-1185">Reference proteome</keyword>
<evidence type="ECO:0000256" key="6">
    <source>
        <dbReference type="PROSITE-ProRule" id="PRU00182"/>
    </source>
</evidence>
<evidence type="ECO:0000256" key="1">
    <source>
        <dbReference type="ARBA" id="ARBA00000073"/>
    </source>
</evidence>
<dbReference type="AlphaFoldDB" id="A0A1T4V5M1"/>
<dbReference type="InterPro" id="IPR006145">
    <property type="entry name" value="PsdUridine_synth_RsuA/RluA"/>
</dbReference>
<protein>
    <recommendedName>
        <fullName evidence="7">Pseudouridine synthase</fullName>
        <ecNumber evidence="7">5.4.99.-</ecNumber>
    </recommendedName>
</protein>
<dbReference type="RefSeq" id="WP_078765114.1">
    <property type="nucleotide sequence ID" value="NZ_FUXZ01000002.1"/>
</dbReference>
<dbReference type="InterPro" id="IPR002942">
    <property type="entry name" value="S4_RNA-bd"/>
</dbReference>
<dbReference type="InterPro" id="IPR006224">
    <property type="entry name" value="PsdUridine_synth_RluA-like_CS"/>
</dbReference>
<dbReference type="OrthoDB" id="9807829at2"/>
<keyword evidence="3 6" id="KW-0694">RNA-binding</keyword>
<sequence length="309" mass="35195">MENINEYIIGDENKNVRIDVFLSDVNKEVTRSHIKKLIDDEQVTVNGKTVKPSYKLNIGDKVKIIIPEPKELEINPLDYPLDIIYEDEDILIVNKEKGMVVHPAPGHYDDTLVNAIMHHCKDNLSGINGELRPGIVHRIDRDTSGILVICKNDMAHNNIAAQLKEHSIKRRYYAIVCGNIKEDEGTVDAPIGRNPNDRKKMQANVKNGRHAVTHFKVLERFGNYTYVECELETGRTHQIRVHMKLIGHPLLGDSVYGAHKSPFKLEGQTLHAGVLGFIHPRTGEYVEFKADLPEYFEKLIKILRNKTNN</sequence>
<name>A0A1T4V5M1_9FIRM</name>
<comment type="function">
    <text evidence="7">Responsible for synthesis of pseudouridine from uracil.</text>
</comment>
<dbReference type="Gene3D" id="3.30.2350.10">
    <property type="entry name" value="Pseudouridine synthase"/>
    <property type="match status" value="1"/>
</dbReference>
<dbReference type="GO" id="GO:0120159">
    <property type="term" value="F:rRNA pseudouridine synthase activity"/>
    <property type="evidence" value="ECO:0007669"/>
    <property type="project" value="UniProtKB-ARBA"/>
</dbReference>
<dbReference type="GO" id="GO:0003723">
    <property type="term" value="F:RNA binding"/>
    <property type="evidence" value="ECO:0007669"/>
    <property type="project" value="UniProtKB-KW"/>
</dbReference>
<keyword evidence="4 7" id="KW-0413">Isomerase</keyword>